<name>A0ABV7UZR2_9SPHN</name>
<evidence type="ECO:0000313" key="1">
    <source>
        <dbReference type="EMBL" id="MFC3670222.1"/>
    </source>
</evidence>
<accession>A0ABV7UZR2</accession>
<dbReference type="Proteomes" id="UP001595683">
    <property type="component" value="Unassembled WGS sequence"/>
</dbReference>
<dbReference type="RefSeq" id="WP_229815684.1">
    <property type="nucleotide sequence ID" value="NZ_BMZP01000028.1"/>
</dbReference>
<proteinExistence type="predicted"/>
<keyword evidence="2" id="KW-1185">Reference proteome</keyword>
<gene>
    <name evidence="1" type="ORF">ACFOOT_02180</name>
</gene>
<sequence length="48" mass="5272">MIRHIAVATRANRARYREMVGDIGLPSLHLATTGALAAFDHVNGSRRQ</sequence>
<evidence type="ECO:0000313" key="2">
    <source>
        <dbReference type="Proteomes" id="UP001595683"/>
    </source>
</evidence>
<reference evidence="2" key="1">
    <citation type="journal article" date="2019" name="Int. J. Syst. Evol. Microbiol.">
        <title>The Global Catalogue of Microorganisms (GCM) 10K type strain sequencing project: providing services to taxonomists for standard genome sequencing and annotation.</title>
        <authorList>
            <consortium name="The Broad Institute Genomics Platform"/>
            <consortium name="The Broad Institute Genome Sequencing Center for Infectious Disease"/>
            <person name="Wu L."/>
            <person name="Ma J."/>
        </authorList>
    </citation>
    <scope>NUCLEOTIDE SEQUENCE [LARGE SCALE GENOMIC DNA]</scope>
    <source>
        <strain evidence="2">KCTC 42224</strain>
    </source>
</reference>
<protein>
    <submittedName>
        <fullName evidence="1">Uncharacterized protein</fullName>
    </submittedName>
</protein>
<comment type="caution">
    <text evidence="1">The sequence shown here is derived from an EMBL/GenBank/DDBJ whole genome shotgun (WGS) entry which is preliminary data.</text>
</comment>
<dbReference type="EMBL" id="JBHRYE010000004">
    <property type="protein sequence ID" value="MFC3670222.1"/>
    <property type="molecule type" value="Genomic_DNA"/>
</dbReference>
<organism evidence="1 2">
    <name type="scientific">Novosphingobium pokkalii</name>
    <dbReference type="NCBI Taxonomy" id="1770194"/>
    <lineage>
        <taxon>Bacteria</taxon>
        <taxon>Pseudomonadati</taxon>
        <taxon>Pseudomonadota</taxon>
        <taxon>Alphaproteobacteria</taxon>
        <taxon>Sphingomonadales</taxon>
        <taxon>Sphingomonadaceae</taxon>
        <taxon>Novosphingobium</taxon>
    </lineage>
</organism>